<evidence type="ECO:0000256" key="4">
    <source>
        <dbReference type="ARBA" id="ARBA00023157"/>
    </source>
</evidence>
<evidence type="ECO:0000256" key="2">
    <source>
        <dbReference type="ARBA" id="ARBA00022723"/>
    </source>
</evidence>
<dbReference type="PROSITE" id="PS51828">
    <property type="entry name" value="PTX_2"/>
    <property type="match status" value="1"/>
</dbReference>
<dbReference type="Proteomes" id="UP000694920">
    <property type="component" value="Unplaced"/>
</dbReference>
<keyword evidence="3" id="KW-0106">Calcium</keyword>
<dbReference type="InterPro" id="IPR013320">
    <property type="entry name" value="ConA-like_dom_sf"/>
</dbReference>
<gene>
    <name evidence="10" type="primary">LOC107263623</name>
</gene>
<proteinExistence type="predicted"/>
<keyword evidence="7" id="KW-0732">Signal</keyword>
<dbReference type="SMART" id="SM00159">
    <property type="entry name" value="PTX"/>
    <property type="match status" value="1"/>
</dbReference>
<keyword evidence="9" id="KW-1185">Reference proteome</keyword>
<evidence type="ECO:0000256" key="1">
    <source>
        <dbReference type="ARBA" id="ARBA00001913"/>
    </source>
</evidence>
<sequence length="460" mass="51882">MRKSQELKLGLLLASILVLSVRSAKEDNLIFTKKNNFLNTEKKTITPIHKAALTQRGYIQFLRWELPVPEIDEFTFCLWVKSTNLTYAHSIFSYSKNERDRLVRSWISPFGRSVHLEINNVEVLSHPTVIKEHRWYHICQTWDNINGHYAVWIDGRIEAEGYNGQLVSHVIPSNGDVVVGQEYTDFDKGLEEGVEGFVLGFNLLLASAFDATDNRPSLIINPPLLSLSKLSESEPLLQIGPEFDLSASTGAPIALRRIDENVGVKRGRILHGLTSVTGQGTRQDNYPSIRKPEAPADQVTFNENYAPVKGIVDPVSQTPNVFVDPNFNGRFGKFPAKIMNEHEGIFDSTLREYIGEQDESFDKIFHKRDSEGTTNQKKIIAVRINHGSDRSTRTTRATRMRRRGKPLGMQLIDLTYNHCEIGRGSPFIGGPLMLISWTRTPVRVFGGAIMKNAKSECGKF</sequence>
<evidence type="ECO:0000259" key="8">
    <source>
        <dbReference type="PROSITE" id="PS51828"/>
    </source>
</evidence>
<evidence type="ECO:0000313" key="10">
    <source>
        <dbReference type="RefSeq" id="XP_015586507.1"/>
    </source>
</evidence>
<protein>
    <submittedName>
        <fullName evidence="10">Uncharacterized protein LOC107263623 isoform X1</fullName>
    </submittedName>
</protein>
<feature type="chain" id="PRO_5042475058" evidence="7">
    <location>
        <begin position="24"/>
        <end position="460"/>
    </location>
</feature>
<evidence type="ECO:0000313" key="9">
    <source>
        <dbReference type="Proteomes" id="UP000694920"/>
    </source>
</evidence>
<dbReference type="Gene3D" id="2.60.120.200">
    <property type="match status" value="1"/>
</dbReference>
<evidence type="ECO:0000256" key="7">
    <source>
        <dbReference type="SAM" id="SignalP"/>
    </source>
</evidence>
<dbReference type="SUPFAM" id="SSF49899">
    <property type="entry name" value="Concanavalin A-like lectins/glucanases"/>
    <property type="match status" value="1"/>
</dbReference>
<comment type="caution">
    <text evidence="6">Lacks conserved residue(s) required for the propagation of feature annotation.</text>
</comment>
<keyword evidence="2" id="KW-0479">Metal-binding</keyword>
<evidence type="ECO:0000256" key="5">
    <source>
        <dbReference type="ARBA" id="ARBA00023180"/>
    </source>
</evidence>
<dbReference type="RefSeq" id="XP_015586507.1">
    <property type="nucleotide sequence ID" value="XM_015731021.2"/>
</dbReference>
<keyword evidence="5" id="KW-0325">Glycoprotein</keyword>
<keyword evidence="4" id="KW-1015">Disulfide bond</keyword>
<dbReference type="AlphaFoldDB" id="A0AAJ7BHW6"/>
<dbReference type="Pfam" id="PF00354">
    <property type="entry name" value="Pentaxin"/>
    <property type="match status" value="1"/>
</dbReference>
<dbReference type="PANTHER" id="PTHR19277">
    <property type="entry name" value="PENTRAXIN"/>
    <property type="match status" value="1"/>
</dbReference>
<evidence type="ECO:0000256" key="6">
    <source>
        <dbReference type="PROSITE-ProRule" id="PRU01172"/>
    </source>
</evidence>
<dbReference type="InterPro" id="IPR051360">
    <property type="entry name" value="Neuronal_Pentraxin_Related"/>
</dbReference>
<dbReference type="GO" id="GO:0046872">
    <property type="term" value="F:metal ion binding"/>
    <property type="evidence" value="ECO:0007669"/>
    <property type="project" value="UniProtKB-KW"/>
</dbReference>
<dbReference type="PANTHER" id="PTHR19277:SF125">
    <property type="entry name" value="B6"/>
    <property type="match status" value="1"/>
</dbReference>
<evidence type="ECO:0000256" key="3">
    <source>
        <dbReference type="ARBA" id="ARBA00022837"/>
    </source>
</evidence>
<dbReference type="KEGG" id="ccin:107263623"/>
<reference evidence="10" key="1">
    <citation type="submission" date="2025-08" db="UniProtKB">
        <authorList>
            <consortium name="RefSeq"/>
        </authorList>
    </citation>
    <scope>IDENTIFICATION</scope>
</reference>
<dbReference type="GeneID" id="107263623"/>
<dbReference type="PRINTS" id="PR00895">
    <property type="entry name" value="PENTAXIN"/>
</dbReference>
<feature type="domain" description="Pentraxin (PTX)" evidence="8">
    <location>
        <begin position="47"/>
        <end position="245"/>
    </location>
</feature>
<feature type="signal peptide" evidence="7">
    <location>
        <begin position="1"/>
        <end position="23"/>
    </location>
</feature>
<comment type="cofactor">
    <cofactor evidence="1">
        <name>Ca(2+)</name>
        <dbReference type="ChEBI" id="CHEBI:29108"/>
    </cofactor>
</comment>
<dbReference type="InterPro" id="IPR001759">
    <property type="entry name" value="PTX_dom"/>
</dbReference>
<organism evidence="9 10">
    <name type="scientific">Cephus cinctus</name>
    <name type="common">Wheat stem sawfly</name>
    <dbReference type="NCBI Taxonomy" id="211228"/>
    <lineage>
        <taxon>Eukaryota</taxon>
        <taxon>Metazoa</taxon>
        <taxon>Ecdysozoa</taxon>
        <taxon>Arthropoda</taxon>
        <taxon>Hexapoda</taxon>
        <taxon>Insecta</taxon>
        <taxon>Pterygota</taxon>
        <taxon>Neoptera</taxon>
        <taxon>Endopterygota</taxon>
        <taxon>Hymenoptera</taxon>
        <taxon>Cephoidea</taxon>
        <taxon>Cephidae</taxon>
        <taxon>Cephus</taxon>
    </lineage>
</organism>
<name>A0AAJ7BHW6_CEPCN</name>
<accession>A0AAJ7BHW6</accession>